<keyword evidence="7" id="KW-1133">Transmembrane helix</keyword>
<evidence type="ECO:0000256" key="7">
    <source>
        <dbReference type="ARBA" id="ARBA00022989"/>
    </source>
</evidence>
<keyword evidence="8" id="KW-0472">Membrane</keyword>
<keyword evidence="4" id="KW-0488">Methylation</keyword>
<evidence type="ECO:0000313" key="13">
    <source>
        <dbReference type="Proteomes" id="UP000077752"/>
    </source>
</evidence>
<gene>
    <name evidence="12" type="ORF">AYO28_25815</name>
</gene>
<evidence type="ECO:0000256" key="6">
    <source>
        <dbReference type="ARBA" id="ARBA00022692"/>
    </source>
</evidence>
<proteinExistence type="inferred from homology"/>
<reference evidence="12 13" key="1">
    <citation type="submission" date="2016-03" db="EMBL/GenBank/DDBJ databases">
        <title>Draft Genome Assembly of Pseudomonas putida strain CBF10-2.</title>
        <authorList>
            <person name="Iyer R.S."/>
            <person name="Damania A."/>
        </authorList>
    </citation>
    <scope>NUCLEOTIDE SEQUENCE [LARGE SCALE GENOMIC DNA]</scope>
    <source>
        <strain evidence="12 13">CBF10-2</strain>
    </source>
</reference>
<comment type="similarity">
    <text evidence="9">Belongs to the GSP H family.</text>
</comment>
<feature type="domain" description="General secretion pathway GspH" evidence="11">
    <location>
        <begin position="42"/>
        <end position="149"/>
    </location>
</feature>
<organism evidence="12 13">
    <name type="scientific">Pseudomonas putida</name>
    <name type="common">Arthrobacter siderocapsulatus</name>
    <dbReference type="NCBI Taxonomy" id="303"/>
    <lineage>
        <taxon>Bacteria</taxon>
        <taxon>Pseudomonadati</taxon>
        <taxon>Pseudomonadota</taxon>
        <taxon>Gammaproteobacteria</taxon>
        <taxon>Pseudomonadales</taxon>
        <taxon>Pseudomonadaceae</taxon>
        <taxon>Pseudomonas</taxon>
    </lineage>
</organism>
<keyword evidence="6" id="KW-0812">Transmembrane</keyword>
<dbReference type="GO" id="GO:0015627">
    <property type="term" value="C:type II protein secretion system complex"/>
    <property type="evidence" value="ECO:0007669"/>
    <property type="project" value="InterPro"/>
</dbReference>
<evidence type="ECO:0000256" key="4">
    <source>
        <dbReference type="ARBA" id="ARBA00022481"/>
    </source>
</evidence>
<dbReference type="AlphaFoldDB" id="A0A177SEW5"/>
<evidence type="ECO:0000256" key="2">
    <source>
        <dbReference type="ARBA" id="ARBA00021549"/>
    </source>
</evidence>
<dbReference type="SUPFAM" id="SSF54523">
    <property type="entry name" value="Pili subunits"/>
    <property type="match status" value="1"/>
</dbReference>
<dbReference type="InterPro" id="IPR045584">
    <property type="entry name" value="Pilin-like"/>
</dbReference>
<evidence type="ECO:0000259" key="11">
    <source>
        <dbReference type="Pfam" id="PF12019"/>
    </source>
</evidence>
<dbReference type="Proteomes" id="UP000077752">
    <property type="component" value="Unassembled WGS sequence"/>
</dbReference>
<dbReference type="Gene3D" id="3.55.40.10">
    <property type="entry name" value="minor pseudopilin epsh domain"/>
    <property type="match status" value="1"/>
</dbReference>
<evidence type="ECO:0000256" key="10">
    <source>
        <dbReference type="ARBA" id="ARBA00030775"/>
    </source>
</evidence>
<sequence length="168" mass="18059">MKQQGVTLIQMLFAAGLLALLTPLGISAYSKMSHDLQQQAIAENLALALRATRSEALLRNQVVVLQALEDDWSKGWQIRLEQGPEQLLREYSVGAGIRVIGNQPVARKVRFSGSGVPLREGGAFQAGTLLVCGASGQERLYQVRLSASGRVSLRHAPPDQPLCGGDVS</sequence>
<comment type="caution">
    <text evidence="12">The sequence shown here is derived from an EMBL/GenBank/DDBJ whole genome shotgun (WGS) entry which is preliminary data.</text>
</comment>
<dbReference type="Pfam" id="PF12019">
    <property type="entry name" value="GspH"/>
    <property type="match status" value="1"/>
</dbReference>
<dbReference type="GO" id="GO:0015628">
    <property type="term" value="P:protein secretion by the type II secretion system"/>
    <property type="evidence" value="ECO:0007669"/>
    <property type="project" value="InterPro"/>
</dbReference>
<evidence type="ECO:0000256" key="1">
    <source>
        <dbReference type="ARBA" id="ARBA00004377"/>
    </source>
</evidence>
<evidence type="ECO:0000256" key="8">
    <source>
        <dbReference type="ARBA" id="ARBA00023136"/>
    </source>
</evidence>
<keyword evidence="3" id="KW-1003">Cell membrane</keyword>
<dbReference type="GO" id="GO:0005886">
    <property type="term" value="C:plasma membrane"/>
    <property type="evidence" value="ECO:0007669"/>
    <property type="project" value="UniProtKB-SubCell"/>
</dbReference>
<dbReference type="InterPro" id="IPR022346">
    <property type="entry name" value="T2SS_GspH"/>
</dbReference>
<keyword evidence="5" id="KW-0997">Cell inner membrane</keyword>
<evidence type="ECO:0000256" key="3">
    <source>
        <dbReference type="ARBA" id="ARBA00022475"/>
    </source>
</evidence>
<dbReference type="EMBL" id="LUCV01000044">
    <property type="protein sequence ID" value="OAI86035.1"/>
    <property type="molecule type" value="Genomic_DNA"/>
</dbReference>
<accession>A0A177SEW5</accession>
<evidence type="ECO:0000313" key="12">
    <source>
        <dbReference type="EMBL" id="OAI86035.1"/>
    </source>
</evidence>
<name>A0A177SEW5_PSEPU</name>
<comment type="subcellular location">
    <subcellularLocation>
        <location evidence="1">Cell inner membrane</location>
        <topology evidence="1">Single-pass membrane protein</topology>
    </subcellularLocation>
</comment>
<evidence type="ECO:0000256" key="5">
    <source>
        <dbReference type="ARBA" id="ARBA00022519"/>
    </source>
</evidence>
<protein>
    <recommendedName>
        <fullName evidence="2">Type II secretion system protein H</fullName>
    </recommendedName>
    <alternativeName>
        <fullName evidence="10">General secretion pathway protein H</fullName>
    </alternativeName>
</protein>
<evidence type="ECO:0000256" key="9">
    <source>
        <dbReference type="ARBA" id="ARBA00025772"/>
    </source>
</evidence>